<protein>
    <recommendedName>
        <fullName evidence="4">Cilia- and flagella-associated protein 36</fullName>
    </recommendedName>
    <alternativeName>
        <fullName evidence="9">Coiled-coil domain-containing protein 104</fullName>
    </alternativeName>
</protein>
<evidence type="ECO:0000256" key="2">
    <source>
        <dbReference type="ARBA" id="ARBA00004496"/>
    </source>
</evidence>
<evidence type="ECO:0000256" key="4">
    <source>
        <dbReference type="ARBA" id="ARBA00021815"/>
    </source>
</evidence>
<evidence type="ECO:0000256" key="6">
    <source>
        <dbReference type="ARBA" id="ARBA00023054"/>
    </source>
</evidence>
<feature type="region of interest" description="Disordered" evidence="11">
    <location>
        <begin position="335"/>
        <end position="367"/>
    </location>
</feature>
<feature type="compositionally biased region" description="Low complexity" evidence="11">
    <location>
        <begin position="294"/>
        <end position="305"/>
    </location>
</feature>
<comment type="caution">
    <text evidence="13">The sequence shown here is derived from an EMBL/GenBank/DDBJ whole genome shotgun (WGS) entry which is preliminary data.</text>
</comment>
<dbReference type="PANTHER" id="PTHR21532:SF0">
    <property type="entry name" value="CILIA- AND FLAGELLA-ASSOCIATED PROTEIN 36"/>
    <property type="match status" value="1"/>
</dbReference>
<evidence type="ECO:0000256" key="7">
    <source>
        <dbReference type="ARBA" id="ARBA00023069"/>
    </source>
</evidence>
<feature type="coiled-coil region" evidence="10">
    <location>
        <begin position="113"/>
        <end position="170"/>
    </location>
</feature>
<dbReference type="OrthoDB" id="272687at2759"/>
<organism evidence="13 14">
    <name type="scientific">Chlamydomonas schloesseri</name>
    <dbReference type="NCBI Taxonomy" id="2026947"/>
    <lineage>
        <taxon>Eukaryota</taxon>
        <taxon>Viridiplantae</taxon>
        <taxon>Chlorophyta</taxon>
        <taxon>core chlorophytes</taxon>
        <taxon>Chlorophyceae</taxon>
        <taxon>CS clade</taxon>
        <taxon>Chlamydomonadales</taxon>
        <taxon>Chlamydomonadaceae</taxon>
        <taxon>Chlamydomonas</taxon>
    </lineage>
</organism>
<sequence>MSAEAAWLSEAIVEFLKGPMYINPLMGFIDEKCLIFTPEEENKLEYTIYHNEFKELVDGLLTEFLEDLGVGAEQFYQVVAKAQGSDQLTSFVVQTILTVDDFLMFKAMMVRRNIDLTNQVLEAVEEARRLEAKAAVSARPEPSGASLTAKAAATAEEEEALKEAMALSNKLAAEWDETDRLLKAMRALQLEDEDVALPAAIAASLREQAKYDSELADIEQAIALSLALEEERRRLAAQQATEAAASAGAAEAASSTGGSSSTPKAAAPASSNVAAPAAAAAAKPAGAAPAAAPAVAKPPAAPGAAGESHPVIARAGPQAPSLAPLKGYLPTGAAAPPPAAAPAPPAAAAPEAARPQRFTPAPIDAPTGAALVKSSSVRNRGAGYKTEAAGVDLEAIRKAAQQAAESQKKLVGKGDVNDAATKWLQEAKLKLIAQKQAEREQEMANYKAASAGKPKPSGPSTTAAAADEAKRAALREALAQKMKQNIMGAH</sequence>
<keyword evidence="6 10" id="KW-0175">Coiled coil</keyword>
<name>A0A835WVG2_9CHLO</name>
<feature type="region of interest" description="Disordered" evidence="11">
    <location>
        <begin position="248"/>
        <end position="267"/>
    </location>
</feature>
<evidence type="ECO:0000256" key="10">
    <source>
        <dbReference type="SAM" id="Coils"/>
    </source>
</evidence>
<evidence type="ECO:0000259" key="12">
    <source>
        <dbReference type="Pfam" id="PF11527"/>
    </source>
</evidence>
<keyword evidence="14" id="KW-1185">Reference proteome</keyword>
<comment type="similarity">
    <text evidence="3">Belongs to the CFAP36 family.</text>
</comment>
<dbReference type="Pfam" id="PF11527">
    <property type="entry name" value="ARL2_Bind_BART"/>
    <property type="match status" value="1"/>
</dbReference>
<evidence type="ECO:0000313" key="14">
    <source>
        <dbReference type="Proteomes" id="UP000613740"/>
    </source>
</evidence>
<keyword evidence="7" id="KW-0969">Cilium</keyword>
<dbReference type="Proteomes" id="UP000613740">
    <property type="component" value="Unassembled WGS sequence"/>
</dbReference>
<keyword evidence="5" id="KW-0963">Cytoplasm</keyword>
<dbReference type="AlphaFoldDB" id="A0A835WVG2"/>
<dbReference type="InterPro" id="IPR038888">
    <property type="entry name" value="CFAP36"/>
</dbReference>
<dbReference type="PANTHER" id="PTHR21532">
    <property type="entry name" value="PHOSPHODIESTERASE HL"/>
    <property type="match status" value="1"/>
</dbReference>
<evidence type="ECO:0000256" key="11">
    <source>
        <dbReference type="SAM" id="MobiDB-lite"/>
    </source>
</evidence>
<feature type="region of interest" description="Disordered" evidence="11">
    <location>
        <begin position="294"/>
        <end position="318"/>
    </location>
</feature>
<dbReference type="EMBL" id="JAEHOD010000002">
    <property type="protein sequence ID" value="KAG2454157.1"/>
    <property type="molecule type" value="Genomic_DNA"/>
</dbReference>
<evidence type="ECO:0000256" key="8">
    <source>
        <dbReference type="ARBA" id="ARBA00023273"/>
    </source>
</evidence>
<dbReference type="GO" id="GO:0005930">
    <property type="term" value="C:axoneme"/>
    <property type="evidence" value="ECO:0007669"/>
    <property type="project" value="TreeGrafter"/>
</dbReference>
<reference evidence="13" key="1">
    <citation type="journal article" date="2020" name="bioRxiv">
        <title>Comparative genomics of Chlamydomonas.</title>
        <authorList>
            <person name="Craig R.J."/>
            <person name="Hasan A.R."/>
            <person name="Ness R.W."/>
            <person name="Keightley P.D."/>
        </authorList>
    </citation>
    <scope>NUCLEOTIDE SEQUENCE</scope>
    <source>
        <strain evidence="13">CCAP 11/173</strain>
    </source>
</reference>
<evidence type="ECO:0000256" key="3">
    <source>
        <dbReference type="ARBA" id="ARBA00007460"/>
    </source>
</evidence>
<dbReference type="InterPro" id="IPR023379">
    <property type="entry name" value="BART_dom"/>
</dbReference>
<feature type="compositionally biased region" description="Pro residues" evidence="11">
    <location>
        <begin position="335"/>
        <end position="347"/>
    </location>
</feature>
<dbReference type="Gene3D" id="1.20.1520.10">
    <property type="entry name" value="ADP-ribosylation factor-like 2-binding protein, domain"/>
    <property type="match status" value="1"/>
</dbReference>
<evidence type="ECO:0000313" key="13">
    <source>
        <dbReference type="EMBL" id="KAG2454157.1"/>
    </source>
</evidence>
<evidence type="ECO:0000256" key="1">
    <source>
        <dbReference type="ARBA" id="ARBA00004138"/>
    </source>
</evidence>
<dbReference type="InterPro" id="IPR042541">
    <property type="entry name" value="BART_sf"/>
</dbReference>
<accession>A0A835WVG2</accession>
<keyword evidence="8" id="KW-0966">Cell projection</keyword>
<feature type="domain" description="BART" evidence="12">
    <location>
        <begin position="5"/>
        <end position="116"/>
    </location>
</feature>
<evidence type="ECO:0000256" key="5">
    <source>
        <dbReference type="ARBA" id="ARBA00022490"/>
    </source>
</evidence>
<comment type="subcellular location">
    <subcellularLocation>
        <location evidence="1">Cell projection</location>
        <location evidence="1">Cilium</location>
    </subcellularLocation>
    <subcellularLocation>
        <location evidence="2">Cytoplasm</location>
    </subcellularLocation>
</comment>
<proteinExistence type="inferred from homology"/>
<dbReference type="GO" id="GO:0097546">
    <property type="term" value="C:ciliary base"/>
    <property type="evidence" value="ECO:0007669"/>
    <property type="project" value="TreeGrafter"/>
</dbReference>
<evidence type="ECO:0000256" key="9">
    <source>
        <dbReference type="ARBA" id="ARBA00031593"/>
    </source>
</evidence>
<gene>
    <name evidence="13" type="ORF">HYH02_001193</name>
</gene>
<feature type="region of interest" description="Disordered" evidence="11">
    <location>
        <begin position="438"/>
        <end position="472"/>
    </location>
</feature>